<evidence type="ECO:0008006" key="5">
    <source>
        <dbReference type="Google" id="ProtNLM"/>
    </source>
</evidence>
<keyword evidence="2" id="KW-0812">Transmembrane</keyword>
<keyword evidence="2" id="KW-0472">Membrane</keyword>
<evidence type="ECO:0000313" key="3">
    <source>
        <dbReference type="EMBL" id="MBM7480990.1"/>
    </source>
</evidence>
<accession>A0ABS2LKP9</accession>
<comment type="caution">
    <text evidence="3">The sequence shown here is derived from an EMBL/GenBank/DDBJ whole genome shotgun (WGS) entry which is preliminary data.</text>
</comment>
<reference evidence="3 4" key="1">
    <citation type="submission" date="2021-01" db="EMBL/GenBank/DDBJ databases">
        <title>Sequencing the genomes of 1000 actinobacteria strains.</title>
        <authorList>
            <person name="Klenk H.-P."/>
        </authorList>
    </citation>
    <scope>NUCLEOTIDE SEQUENCE [LARGE SCALE GENOMIC DNA]</scope>
    <source>
        <strain evidence="3 4">DSM 46000</strain>
    </source>
</reference>
<protein>
    <recommendedName>
        <fullName evidence="5">DUF3093 domain-containing protein</fullName>
    </recommendedName>
</protein>
<feature type="region of interest" description="Disordered" evidence="1">
    <location>
        <begin position="1"/>
        <end position="23"/>
    </location>
</feature>
<evidence type="ECO:0000256" key="2">
    <source>
        <dbReference type="SAM" id="Phobius"/>
    </source>
</evidence>
<organism evidence="3 4">
    <name type="scientific">Oerskovia jenensis</name>
    <dbReference type="NCBI Taxonomy" id="162169"/>
    <lineage>
        <taxon>Bacteria</taxon>
        <taxon>Bacillati</taxon>
        <taxon>Actinomycetota</taxon>
        <taxon>Actinomycetes</taxon>
        <taxon>Micrococcales</taxon>
        <taxon>Cellulomonadaceae</taxon>
        <taxon>Oerskovia</taxon>
    </lineage>
</organism>
<gene>
    <name evidence="3" type="ORF">JOD49_003910</name>
</gene>
<dbReference type="RefSeq" id="WP_205308668.1">
    <property type="nucleotide sequence ID" value="NZ_BAAAVF010000001.1"/>
</dbReference>
<evidence type="ECO:0000313" key="4">
    <source>
        <dbReference type="Proteomes" id="UP000698059"/>
    </source>
</evidence>
<evidence type="ECO:0000256" key="1">
    <source>
        <dbReference type="SAM" id="MobiDB-lite"/>
    </source>
</evidence>
<feature type="transmembrane region" description="Helical" evidence="2">
    <location>
        <begin position="61"/>
        <end position="80"/>
    </location>
</feature>
<dbReference type="EMBL" id="JAFBBO010000001">
    <property type="protein sequence ID" value="MBM7480990.1"/>
    <property type="molecule type" value="Genomic_DNA"/>
</dbReference>
<keyword evidence="4" id="KW-1185">Reference proteome</keyword>
<dbReference type="Proteomes" id="UP000698059">
    <property type="component" value="Unassembled WGS sequence"/>
</dbReference>
<proteinExistence type="predicted"/>
<name>A0ABS2LKP9_9CELL</name>
<sequence length="187" mass="19508">MVTNDATAGEARGPAGDPDARTAVLPYRESGGGYGRAARWVAVPTAVAFLVDAAVRGWQDASVWIMIGTIVGVIVLLTVFSTRRYQKIVVDRTGLRAGRDHFPAAMIDPTVVAHVAEHGPLSPGERLPDGSTVSDGTLVGGAYAPTVGAAVLLLRLTDGSWVRVQCRAPRQVVAALQLCLAGAQRVG</sequence>
<keyword evidence="2" id="KW-1133">Transmembrane helix</keyword>